<reference evidence="4 5" key="1">
    <citation type="submission" date="2017-02" db="EMBL/GenBank/DDBJ databases">
        <title>Complete genome sequence of the cold-active Pseudoalteromonas aliena strain EH1 isolated from Arctic seawater.</title>
        <authorList>
            <person name="Kim E."/>
            <person name="Heo E."/>
            <person name="Kim H."/>
            <person name="Kim D."/>
        </authorList>
    </citation>
    <scope>NUCLEOTIDE SEQUENCE [LARGE SCALE GENOMIC DNA]</scope>
    <source>
        <strain evidence="4 5">EH1</strain>
    </source>
</reference>
<dbReference type="Gene3D" id="3.40.30.10">
    <property type="entry name" value="Glutaredoxin"/>
    <property type="match status" value="1"/>
</dbReference>
<dbReference type="CDD" id="cd10291">
    <property type="entry name" value="GST_C_YfcG_like"/>
    <property type="match status" value="1"/>
</dbReference>
<dbReference type="KEGG" id="paln:B0W48_03395"/>
<evidence type="ECO:0000259" key="3">
    <source>
        <dbReference type="PROSITE" id="PS50405"/>
    </source>
</evidence>
<dbReference type="Gene3D" id="1.20.1050.10">
    <property type="match status" value="1"/>
</dbReference>
<dbReference type="InterPro" id="IPR036282">
    <property type="entry name" value="Glutathione-S-Trfase_C_sf"/>
</dbReference>
<dbReference type="SUPFAM" id="SSF47616">
    <property type="entry name" value="GST C-terminal domain-like"/>
    <property type="match status" value="1"/>
</dbReference>
<dbReference type="InterPro" id="IPR004046">
    <property type="entry name" value="GST_C"/>
</dbReference>
<evidence type="ECO:0000259" key="2">
    <source>
        <dbReference type="PROSITE" id="PS50404"/>
    </source>
</evidence>
<dbReference type="CDD" id="cd03048">
    <property type="entry name" value="GST_N_Ure2p_like"/>
    <property type="match status" value="1"/>
</dbReference>
<evidence type="ECO:0000313" key="4">
    <source>
        <dbReference type="EMBL" id="AQP98923.1"/>
    </source>
</evidence>
<evidence type="ECO:0000313" key="5">
    <source>
        <dbReference type="Proteomes" id="UP000188243"/>
    </source>
</evidence>
<dbReference type="Pfam" id="PF02798">
    <property type="entry name" value="GST_N"/>
    <property type="match status" value="1"/>
</dbReference>
<dbReference type="SFLD" id="SFLDG00358">
    <property type="entry name" value="Main_(cytGST)"/>
    <property type="match status" value="1"/>
</dbReference>
<dbReference type="InterPro" id="IPR004045">
    <property type="entry name" value="Glutathione_S-Trfase_N"/>
</dbReference>
<dbReference type="RefSeq" id="WP_077535646.1">
    <property type="nucleotide sequence ID" value="NZ_CANLYY010000033.1"/>
</dbReference>
<organism evidence="4 5">
    <name type="scientific">Pseudoalteromonas aliena</name>
    <dbReference type="NCBI Taxonomy" id="247523"/>
    <lineage>
        <taxon>Bacteria</taxon>
        <taxon>Pseudomonadati</taxon>
        <taxon>Pseudomonadota</taxon>
        <taxon>Gammaproteobacteria</taxon>
        <taxon>Alteromonadales</taxon>
        <taxon>Pseudoalteromonadaceae</taxon>
        <taxon>Pseudoalteromonas</taxon>
    </lineage>
</organism>
<dbReference type="PANTHER" id="PTHR44051">
    <property type="entry name" value="GLUTATHIONE S-TRANSFERASE-RELATED"/>
    <property type="match status" value="1"/>
</dbReference>
<dbReference type="SFLD" id="SFLDG01151">
    <property type="entry name" value="Main.2:_Nu-like"/>
    <property type="match status" value="1"/>
</dbReference>
<dbReference type="SUPFAM" id="SSF52833">
    <property type="entry name" value="Thioredoxin-like"/>
    <property type="match status" value="1"/>
</dbReference>
<dbReference type="InterPro" id="IPR010987">
    <property type="entry name" value="Glutathione-S-Trfase_C-like"/>
</dbReference>
<gene>
    <name evidence="4" type="ORF">B0W48_03395</name>
</gene>
<proteinExistence type="inferred from homology"/>
<dbReference type="PROSITE" id="PS50405">
    <property type="entry name" value="GST_CTER"/>
    <property type="match status" value="1"/>
</dbReference>
<dbReference type="InterPro" id="IPR036249">
    <property type="entry name" value="Thioredoxin-like_sf"/>
</dbReference>
<feature type="domain" description="GST C-terminal" evidence="3">
    <location>
        <begin position="90"/>
        <end position="213"/>
    </location>
</feature>
<dbReference type="PROSITE" id="PS50404">
    <property type="entry name" value="GST_NTER"/>
    <property type="match status" value="1"/>
</dbReference>
<sequence length="230" mass="26401">MIDLYYWTTPNGHKITMALEELGLDYNLYPIDISKGEQFSPEFSELSPNQRIPAIIDNAPFNTFKAISIFESGAILQYLAEKSGKLIGESLTDKYKVLQWLAWQVAGLGPMAGQNHHFTHYASEQVPYAINRYQNETNRLYSVMDKQLAQTEYLAGNFYSIADIACYPWIRIHAFQSIDIEKFSNLKRWLNNIKTRPSTIKAFEVASRINTQPTVNEKASHLLFNQSHVK</sequence>
<dbReference type="SFLD" id="SFLDS00019">
    <property type="entry name" value="Glutathione_Transferase_(cytos"/>
    <property type="match status" value="1"/>
</dbReference>
<dbReference type="EMBL" id="CP019628">
    <property type="protein sequence ID" value="AQP98923.1"/>
    <property type="molecule type" value="Genomic_DNA"/>
</dbReference>
<dbReference type="AlphaFoldDB" id="A0A1Q2GUX1"/>
<protein>
    <submittedName>
        <fullName evidence="4">Thiol:disulfide oxidoreductase</fullName>
    </submittedName>
</protein>
<dbReference type="InterPro" id="IPR040079">
    <property type="entry name" value="Glutathione_S-Trfase"/>
</dbReference>
<comment type="similarity">
    <text evidence="1">Belongs to the GST superfamily.</text>
</comment>
<dbReference type="Proteomes" id="UP000188243">
    <property type="component" value="Chromosome"/>
</dbReference>
<dbReference type="PANTHER" id="PTHR44051:SF19">
    <property type="entry name" value="DISULFIDE-BOND OXIDOREDUCTASE YFCG"/>
    <property type="match status" value="1"/>
</dbReference>
<feature type="domain" description="GST N-terminal" evidence="2">
    <location>
        <begin position="1"/>
        <end position="87"/>
    </location>
</feature>
<name>A0A1Q2GUX1_9GAMM</name>
<dbReference type="Pfam" id="PF00043">
    <property type="entry name" value="GST_C"/>
    <property type="match status" value="1"/>
</dbReference>
<evidence type="ECO:0000256" key="1">
    <source>
        <dbReference type="RuleBase" id="RU003494"/>
    </source>
</evidence>
<dbReference type="STRING" id="247523.B0W48_03395"/>
<accession>A0A1Q2GUX1</accession>